<gene>
    <name evidence="1" type="ORF">SanaruYs_05750</name>
</gene>
<dbReference type="SUPFAM" id="SSF52540">
    <property type="entry name" value="P-loop containing nucleoside triphosphate hydrolases"/>
    <property type="match status" value="1"/>
</dbReference>
<proteinExistence type="predicted"/>
<dbReference type="Gene3D" id="3.40.50.300">
    <property type="entry name" value="P-loop containing nucleotide triphosphate hydrolases"/>
    <property type="match status" value="1"/>
</dbReference>
<evidence type="ECO:0008006" key="3">
    <source>
        <dbReference type="Google" id="ProtNLM"/>
    </source>
</evidence>
<evidence type="ECO:0000313" key="1">
    <source>
        <dbReference type="EMBL" id="GCC50360.1"/>
    </source>
</evidence>
<dbReference type="AlphaFoldDB" id="A0A401U691"/>
<dbReference type="Pfam" id="PF13671">
    <property type="entry name" value="AAA_33"/>
    <property type="match status" value="1"/>
</dbReference>
<protein>
    <recommendedName>
        <fullName evidence="3">ATP-binding protein</fullName>
    </recommendedName>
</protein>
<dbReference type="RefSeq" id="WP_127121001.1">
    <property type="nucleotide sequence ID" value="NZ_BHXQ01000001.1"/>
</dbReference>
<dbReference type="EMBL" id="BHXQ01000001">
    <property type="protein sequence ID" value="GCC50360.1"/>
    <property type="molecule type" value="Genomic_DNA"/>
</dbReference>
<evidence type="ECO:0000313" key="2">
    <source>
        <dbReference type="Proteomes" id="UP000288227"/>
    </source>
</evidence>
<dbReference type="PANTHER" id="PTHR37807:SF3">
    <property type="entry name" value="OS07G0160300 PROTEIN"/>
    <property type="match status" value="1"/>
</dbReference>
<dbReference type="Proteomes" id="UP000288227">
    <property type="component" value="Unassembled WGS sequence"/>
</dbReference>
<sequence>MPCKIIIVSGLPGSGKSYFAEKLAAALDFIYINSDQVRHQLQAISRYTFEDKLLVYKEMLQKTKHAIEENRNVIVDATFYHHTMREMFVRLAYANRASIWVIEVIADENIIRERLQKPRMYSEADYSVYEKIRDDFEEITMPHITLQSTNNNLEAMIETAKNYISSERN</sequence>
<keyword evidence="2" id="KW-1185">Reference proteome</keyword>
<accession>A0A401U691</accession>
<name>A0A401U691_9BACT</name>
<comment type="caution">
    <text evidence="1">The sequence shown here is derived from an EMBL/GenBank/DDBJ whole genome shotgun (WGS) entry which is preliminary data.</text>
</comment>
<reference evidence="1 2" key="1">
    <citation type="submission" date="2018-11" db="EMBL/GenBank/DDBJ databases">
        <title>Chryseotalea sanarue gen. nov., sp., nov., a member of the family Cytophagaceae, isolated from a brackish lake in Hamamatsu Japan.</title>
        <authorList>
            <person name="Maejima Y."/>
            <person name="Iino T."/>
            <person name="Muraguchi Y."/>
            <person name="Fukuda K."/>
            <person name="Ohkuma M."/>
            <person name="Moriuchi R."/>
            <person name="Dohra H."/>
            <person name="Kimbara K."/>
            <person name="Shintani M."/>
        </authorList>
    </citation>
    <scope>NUCLEOTIDE SEQUENCE [LARGE SCALE GENOMIC DNA]</scope>
    <source>
        <strain evidence="1 2">Ys</strain>
    </source>
</reference>
<dbReference type="PANTHER" id="PTHR37807">
    <property type="entry name" value="OS07G0160300 PROTEIN"/>
    <property type="match status" value="1"/>
</dbReference>
<dbReference type="OrthoDB" id="9805698at2"/>
<organism evidence="1 2">
    <name type="scientific">Chryseotalea sanaruensis</name>
    <dbReference type="NCBI Taxonomy" id="2482724"/>
    <lineage>
        <taxon>Bacteria</taxon>
        <taxon>Pseudomonadati</taxon>
        <taxon>Bacteroidota</taxon>
        <taxon>Cytophagia</taxon>
        <taxon>Cytophagales</taxon>
        <taxon>Chryseotaleaceae</taxon>
        <taxon>Chryseotalea</taxon>
    </lineage>
</organism>
<dbReference type="InterPro" id="IPR027417">
    <property type="entry name" value="P-loop_NTPase"/>
</dbReference>